<dbReference type="Proteomes" id="UP000476820">
    <property type="component" value="Unassembled WGS sequence"/>
</dbReference>
<name>A0A6B4QGW1_CLOBO</name>
<reference evidence="1 2" key="1">
    <citation type="submission" date="2019-04" db="EMBL/GenBank/DDBJ databases">
        <title>Genome sequencing of Clostridium botulinum Groups I-IV and Clostridium butyricum.</title>
        <authorList>
            <person name="Brunt J."/>
            <person name="Van Vliet A.H.M."/>
            <person name="Stringer S.C."/>
            <person name="Carter A.T."/>
            <person name="Peck M.W."/>
        </authorList>
    </citation>
    <scope>NUCLEOTIDE SEQUENCE [LARGE SCALE GENOMIC DNA]</scope>
    <source>
        <strain evidence="1 2">1605</strain>
    </source>
</reference>
<evidence type="ECO:0000313" key="2">
    <source>
        <dbReference type="Proteomes" id="UP000476820"/>
    </source>
</evidence>
<comment type="caution">
    <text evidence="1">The sequence shown here is derived from an EMBL/GenBank/DDBJ whole genome shotgun (WGS) entry which is preliminary data.</text>
</comment>
<dbReference type="OrthoDB" id="2060880at2"/>
<accession>A0A6B4QGW1</accession>
<dbReference type="EMBL" id="SWOV01000014">
    <property type="protein sequence ID" value="NFF87656.1"/>
    <property type="molecule type" value="Genomic_DNA"/>
</dbReference>
<evidence type="ECO:0000313" key="1">
    <source>
        <dbReference type="EMBL" id="NFF87656.1"/>
    </source>
</evidence>
<dbReference type="RefSeq" id="WP_053342032.1">
    <property type="nucleotide sequence ID" value="NZ_LFPG01000004.1"/>
</dbReference>
<sequence length="99" mass="11506">MSEKLVATYPILFESHQYKIGEELPASNHDMVKIWLDAGTAKWYDNEQLVEDIDNNNSDNQENINDELENVAINEEVEMIQENEDETIPIKNKIGRKNK</sequence>
<organism evidence="1 2">
    <name type="scientific">Clostridium botulinum</name>
    <dbReference type="NCBI Taxonomy" id="1491"/>
    <lineage>
        <taxon>Bacteria</taxon>
        <taxon>Bacillati</taxon>
        <taxon>Bacillota</taxon>
        <taxon>Clostridia</taxon>
        <taxon>Eubacteriales</taxon>
        <taxon>Clostridiaceae</taxon>
        <taxon>Clostridium</taxon>
    </lineage>
</organism>
<dbReference type="AlphaFoldDB" id="A0A6B4QGW1"/>
<gene>
    <name evidence="1" type="ORF">FC774_07180</name>
</gene>
<proteinExistence type="predicted"/>
<protein>
    <submittedName>
        <fullName evidence="1">Uncharacterized protein</fullName>
    </submittedName>
</protein>